<evidence type="ECO:0000256" key="6">
    <source>
        <dbReference type="ARBA" id="ARBA00023242"/>
    </source>
</evidence>
<feature type="region of interest" description="Disordered" evidence="9">
    <location>
        <begin position="171"/>
        <end position="190"/>
    </location>
</feature>
<keyword evidence="12" id="KW-1185">Reference proteome</keyword>
<comment type="caution">
    <text evidence="11">The sequence shown here is derived from an EMBL/GenBank/DDBJ whole genome shotgun (WGS) entry which is preliminary data.</text>
</comment>
<dbReference type="Pfam" id="PF00046">
    <property type="entry name" value="Homeodomain"/>
    <property type="match status" value="1"/>
</dbReference>
<dbReference type="InterPro" id="IPR050296">
    <property type="entry name" value="Antp_homeobox"/>
</dbReference>
<dbReference type="PANTHER" id="PTHR45659">
    <property type="entry name" value="HOMEOBOX PROTEIN HOX"/>
    <property type="match status" value="1"/>
</dbReference>
<reference evidence="11 12" key="1">
    <citation type="submission" date="2024-05" db="EMBL/GenBank/DDBJ databases">
        <title>The nuclear and mitochondrial genome assemblies of Tetragonisca angustula (Apidae: Meliponini), a tiny yet remarkable pollinator in the Neotropics.</title>
        <authorList>
            <person name="Ferrari R."/>
            <person name="Ricardo P.C."/>
            <person name="Dias F.C."/>
            <person name="Araujo N.S."/>
            <person name="Soares D.O."/>
            <person name="Zhou Q.-S."/>
            <person name="Zhu C.-D."/>
            <person name="Coutinho L."/>
            <person name="Airas M.C."/>
            <person name="Batista T.M."/>
        </authorList>
    </citation>
    <scope>NUCLEOTIDE SEQUENCE [LARGE SCALE GENOMIC DNA]</scope>
    <source>
        <strain evidence="11">ASF017062</strain>
        <tissue evidence="11">Abdomen</tissue>
    </source>
</reference>
<feature type="region of interest" description="Disordered" evidence="9">
    <location>
        <begin position="270"/>
        <end position="292"/>
    </location>
</feature>
<dbReference type="InterPro" id="IPR001356">
    <property type="entry name" value="HD"/>
</dbReference>
<gene>
    <name evidence="11" type="ORF">QLX08_007787</name>
</gene>
<dbReference type="SMART" id="SM00389">
    <property type="entry name" value="HOX"/>
    <property type="match status" value="1"/>
</dbReference>
<dbReference type="PRINTS" id="PR00024">
    <property type="entry name" value="HOMEOBOX"/>
</dbReference>
<keyword evidence="4 7" id="KW-0238">DNA-binding</keyword>
<dbReference type="Proteomes" id="UP001432146">
    <property type="component" value="Unassembled WGS sequence"/>
</dbReference>
<feature type="domain" description="Homeobox" evidence="10">
    <location>
        <begin position="209"/>
        <end position="269"/>
    </location>
</feature>
<evidence type="ECO:0000259" key="10">
    <source>
        <dbReference type="PROSITE" id="PS50071"/>
    </source>
</evidence>
<evidence type="ECO:0000256" key="2">
    <source>
        <dbReference type="ARBA" id="ARBA00009107"/>
    </source>
</evidence>
<evidence type="ECO:0000256" key="8">
    <source>
        <dbReference type="RuleBase" id="RU000682"/>
    </source>
</evidence>
<dbReference type="GO" id="GO:0005634">
    <property type="term" value="C:nucleus"/>
    <property type="evidence" value="ECO:0007669"/>
    <property type="project" value="UniProtKB-SubCell"/>
</dbReference>
<proteinExistence type="inferred from homology"/>
<comment type="subcellular location">
    <subcellularLocation>
        <location evidence="1 7 8">Nucleus</location>
    </subcellularLocation>
</comment>
<sequence length="332" mass="38582">MAGSAHAAKNETDYWSCQSIEVDEQSEHPVPVEYQMVNQQVYANPGCSQSQDSLSSPSILETILRNGKKTVQGYVHYAENPMIPKNTENVPPICCQYPSCSPTAINGASPNVGYPSCTQEQIQQPPGPPYRYLMNYHGYPIRVTRSSNSSMVPSTMIPIVQNYEQQRYTNVNNNETPRSNRTYEQASTNERGRKRVTYLWMKSSNDANNGQKRTRQTYSRFQTLELEKEFHFNCYLSRKRRMEIARNLNLTERQIKIWFQNRRMKAKKTNELRNSRNNVQATQNDPSTSIIPTPIVQQDQSHNMHFGHYQQQLHQQQDQRPYNNCDHYNKQS</sequence>
<dbReference type="PANTHER" id="PTHR45659:SF4">
    <property type="entry name" value="HOMEOBOX PROTEIN ABDOMINAL-A"/>
    <property type="match status" value="1"/>
</dbReference>
<feature type="compositionally biased region" description="Polar residues" evidence="9">
    <location>
        <begin position="275"/>
        <end position="292"/>
    </location>
</feature>
<keyword evidence="6 7" id="KW-0539">Nucleus</keyword>
<evidence type="ECO:0000256" key="9">
    <source>
        <dbReference type="SAM" id="MobiDB-lite"/>
    </source>
</evidence>
<dbReference type="InterPro" id="IPR017970">
    <property type="entry name" value="Homeobox_CS"/>
</dbReference>
<comment type="similarity">
    <text evidence="2">Belongs to the Antp homeobox family.</text>
</comment>
<evidence type="ECO:0000256" key="1">
    <source>
        <dbReference type="ARBA" id="ARBA00004123"/>
    </source>
</evidence>
<dbReference type="SUPFAM" id="SSF46689">
    <property type="entry name" value="Homeodomain-like"/>
    <property type="match status" value="1"/>
</dbReference>
<dbReference type="PROSITE" id="PS50071">
    <property type="entry name" value="HOMEOBOX_2"/>
    <property type="match status" value="1"/>
</dbReference>
<dbReference type="PROSITE" id="PS00027">
    <property type="entry name" value="HOMEOBOX_1"/>
    <property type="match status" value="1"/>
</dbReference>
<evidence type="ECO:0000256" key="3">
    <source>
        <dbReference type="ARBA" id="ARBA00022473"/>
    </source>
</evidence>
<evidence type="ECO:0000313" key="12">
    <source>
        <dbReference type="Proteomes" id="UP001432146"/>
    </source>
</evidence>
<dbReference type="InterPro" id="IPR020479">
    <property type="entry name" value="HD_metazoa"/>
</dbReference>
<evidence type="ECO:0000256" key="7">
    <source>
        <dbReference type="PROSITE-ProRule" id="PRU00108"/>
    </source>
</evidence>
<dbReference type="GO" id="GO:0000978">
    <property type="term" value="F:RNA polymerase II cis-regulatory region sequence-specific DNA binding"/>
    <property type="evidence" value="ECO:0007669"/>
    <property type="project" value="TreeGrafter"/>
</dbReference>
<evidence type="ECO:0000256" key="5">
    <source>
        <dbReference type="ARBA" id="ARBA00023155"/>
    </source>
</evidence>
<feature type="compositionally biased region" description="Polar residues" evidence="9">
    <location>
        <begin position="171"/>
        <end position="189"/>
    </location>
</feature>
<name>A0AAW0ZR08_9HYME</name>
<protein>
    <recommendedName>
        <fullName evidence="10">Homeobox domain-containing protein</fullName>
    </recommendedName>
</protein>
<dbReference type="EMBL" id="JAWNGG020000156">
    <property type="protein sequence ID" value="KAK9299098.1"/>
    <property type="molecule type" value="Genomic_DNA"/>
</dbReference>
<dbReference type="AlphaFoldDB" id="A0AAW0ZR08"/>
<accession>A0AAW0ZR08</accession>
<dbReference type="CDD" id="cd00086">
    <property type="entry name" value="homeodomain"/>
    <property type="match status" value="1"/>
</dbReference>
<feature type="DNA-binding region" description="Homeobox" evidence="7">
    <location>
        <begin position="211"/>
        <end position="270"/>
    </location>
</feature>
<evidence type="ECO:0000313" key="11">
    <source>
        <dbReference type="EMBL" id="KAK9299098.1"/>
    </source>
</evidence>
<keyword evidence="3" id="KW-0217">Developmental protein</keyword>
<dbReference type="Gene3D" id="1.10.10.60">
    <property type="entry name" value="Homeodomain-like"/>
    <property type="match status" value="1"/>
</dbReference>
<organism evidence="11 12">
    <name type="scientific">Tetragonisca angustula</name>
    <dbReference type="NCBI Taxonomy" id="166442"/>
    <lineage>
        <taxon>Eukaryota</taxon>
        <taxon>Metazoa</taxon>
        <taxon>Ecdysozoa</taxon>
        <taxon>Arthropoda</taxon>
        <taxon>Hexapoda</taxon>
        <taxon>Insecta</taxon>
        <taxon>Pterygota</taxon>
        <taxon>Neoptera</taxon>
        <taxon>Endopterygota</taxon>
        <taxon>Hymenoptera</taxon>
        <taxon>Apocrita</taxon>
        <taxon>Aculeata</taxon>
        <taxon>Apoidea</taxon>
        <taxon>Anthophila</taxon>
        <taxon>Apidae</taxon>
        <taxon>Tetragonisca</taxon>
    </lineage>
</organism>
<keyword evidence="5 7" id="KW-0371">Homeobox</keyword>
<dbReference type="GO" id="GO:0009952">
    <property type="term" value="P:anterior/posterior pattern specification"/>
    <property type="evidence" value="ECO:0007669"/>
    <property type="project" value="TreeGrafter"/>
</dbReference>
<dbReference type="InterPro" id="IPR009057">
    <property type="entry name" value="Homeodomain-like_sf"/>
</dbReference>
<dbReference type="GO" id="GO:0000981">
    <property type="term" value="F:DNA-binding transcription factor activity, RNA polymerase II-specific"/>
    <property type="evidence" value="ECO:0007669"/>
    <property type="project" value="InterPro"/>
</dbReference>
<evidence type="ECO:0000256" key="4">
    <source>
        <dbReference type="ARBA" id="ARBA00023125"/>
    </source>
</evidence>